<organism evidence="2 3">
    <name type="scientific">Allokutzneria multivorans</name>
    <dbReference type="NCBI Taxonomy" id="1142134"/>
    <lineage>
        <taxon>Bacteria</taxon>
        <taxon>Bacillati</taxon>
        <taxon>Actinomycetota</taxon>
        <taxon>Actinomycetes</taxon>
        <taxon>Pseudonocardiales</taxon>
        <taxon>Pseudonocardiaceae</taxon>
        <taxon>Allokutzneria</taxon>
    </lineage>
</organism>
<keyword evidence="3" id="KW-1185">Reference proteome</keyword>
<proteinExistence type="predicted"/>
<dbReference type="Proteomes" id="UP001501747">
    <property type="component" value="Unassembled WGS sequence"/>
</dbReference>
<evidence type="ECO:0000313" key="2">
    <source>
        <dbReference type="EMBL" id="GAA4002400.1"/>
    </source>
</evidence>
<evidence type="ECO:0000256" key="1">
    <source>
        <dbReference type="SAM" id="MobiDB-lite"/>
    </source>
</evidence>
<accession>A0ABP7RUS3</accession>
<sequence>MLDRAQPPSLCRGPGGGAADWEPWAHRMTELSRRAYALVTRGTRNGPNGVGMVTPSGLFTRRSPVQRGPSTLAAYRLRPYGGNLAGTSLSQLEEFR</sequence>
<dbReference type="EMBL" id="BAABAL010000006">
    <property type="protein sequence ID" value="GAA4002400.1"/>
    <property type="molecule type" value="Genomic_DNA"/>
</dbReference>
<protein>
    <submittedName>
        <fullName evidence="2">Uncharacterized protein</fullName>
    </submittedName>
</protein>
<name>A0ABP7RUS3_9PSEU</name>
<feature type="region of interest" description="Disordered" evidence="1">
    <location>
        <begin position="41"/>
        <end position="65"/>
    </location>
</feature>
<comment type="caution">
    <text evidence="2">The sequence shown here is derived from an EMBL/GenBank/DDBJ whole genome shotgun (WGS) entry which is preliminary data.</text>
</comment>
<evidence type="ECO:0000313" key="3">
    <source>
        <dbReference type="Proteomes" id="UP001501747"/>
    </source>
</evidence>
<reference evidence="3" key="1">
    <citation type="journal article" date="2019" name="Int. J. Syst. Evol. Microbiol.">
        <title>The Global Catalogue of Microorganisms (GCM) 10K type strain sequencing project: providing services to taxonomists for standard genome sequencing and annotation.</title>
        <authorList>
            <consortium name="The Broad Institute Genomics Platform"/>
            <consortium name="The Broad Institute Genome Sequencing Center for Infectious Disease"/>
            <person name="Wu L."/>
            <person name="Ma J."/>
        </authorList>
    </citation>
    <scope>NUCLEOTIDE SEQUENCE [LARGE SCALE GENOMIC DNA]</scope>
    <source>
        <strain evidence="3">JCM 17342</strain>
    </source>
</reference>
<gene>
    <name evidence="2" type="ORF">GCM10022247_23990</name>
</gene>